<reference evidence="5" key="1">
    <citation type="submission" date="2016-01" db="EMBL/GenBank/DDBJ databases">
        <authorList>
            <person name="Mitreva M."/>
            <person name="Pepin K.H."/>
            <person name="Mihindukulasuriya K.A."/>
            <person name="Fulton R."/>
            <person name="Fronick C."/>
            <person name="O'Laughlin M."/>
            <person name="Miner T."/>
            <person name="Herter B."/>
            <person name="Rosa B.A."/>
            <person name="Cordes M."/>
            <person name="Tomlinson C."/>
            <person name="Wollam A."/>
            <person name="Palsikar V.B."/>
            <person name="Mardis E.R."/>
            <person name="Wilson R.K."/>
        </authorList>
    </citation>
    <scope>NUCLEOTIDE SEQUENCE [LARGE SCALE GENOMIC DNA]</scope>
    <source>
        <strain evidence="5">KA00274</strain>
    </source>
</reference>
<dbReference type="SUPFAM" id="SSF75217">
    <property type="entry name" value="alpha/beta knot"/>
    <property type="match status" value="1"/>
</dbReference>
<protein>
    <submittedName>
        <fullName evidence="4">RNA methyltransferase, TrmH family</fullName>
    </submittedName>
</protein>
<keyword evidence="5" id="KW-1185">Reference proteome</keyword>
<dbReference type="GO" id="GO:0006396">
    <property type="term" value="P:RNA processing"/>
    <property type="evidence" value="ECO:0007669"/>
    <property type="project" value="InterPro"/>
</dbReference>
<evidence type="ECO:0000313" key="4">
    <source>
        <dbReference type="EMBL" id="KXB40179.1"/>
    </source>
</evidence>
<comment type="caution">
    <text evidence="4">The sequence shown here is derived from an EMBL/GenBank/DDBJ whole genome shotgun (WGS) entry which is preliminary data.</text>
</comment>
<name>A0A133YAF1_9FIRM</name>
<dbReference type="OrthoDB" id="9785673at2"/>
<evidence type="ECO:0000256" key="2">
    <source>
        <dbReference type="ARBA" id="ARBA00022679"/>
    </source>
</evidence>
<dbReference type="InterPro" id="IPR029026">
    <property type="entry name" value="tRNA_m1G_MTases_N"/>
</dbReference>
<feature type="domain" description="tRNA/rRNA methyltransferase SpoU type" evidence="3">
    <location>
        <begin position="144"/>
        <end position="288"/>
    </location>
</feature>
<accession>A0A133YAF1</accession>
<dbReference type="Gene3D" id="3.30.1330.30">
    <property type="match status" value="1"/>
</dbReference>
<dbReference type="STRING" id="1497955.HMPREF1872_00990"/>
<dbReference type="InterPro" id="IPR051259">
    <property type="entry name" value="rRNA_Methyltransferase"/>
</dbReference>
<dbReference type="AlphaFoldDB" id="A0A133YAF1"/>
<dbReference type="GO" id="GO:0003723">
    <property type="term" value="F:RNA binding"/>
    <property type="evidence" value="ECO:0007669"/>
    <property type="project" value="InterPro"/>
</dbReference>
<dbReference type="InterPro" id="IPR001537">
    <property type="entry name" value="SpoU_MeTrfase"/>
</dbReference>
<dbReference type="RefSeq" id="WP_066714386.1">
    <property type="nucleotide sequence ID" value="NZ_JARFNM010000001.1"/>
</dbReference>
<dbReference type="InterPro" id="IPR029064">
    <property type="entry name" value="Ribosomal_eL30-like_sf"/>
</dbReference>
<dbReference type="PANTHER" id="PTHR43191">
    <property type="entry name" value="RRNA METHYLTRANSFERASE 3"/>
    <property type="match status" value="1"/>
</dbReference>
<keyword evidence="2 4" id="KW-0808">Transferase</keyword>
<sequence length="294" mass="32669">MELSATFITSKQNKLFKEWLTIFKRKKRDFCLVEGERIVKELYASPSFVKKVECLILTPDFWQTEQKFLLGLFANANLSMAELPKIYVLATSLYKQISTTVQSQGIIAVLNLAKLAACNFKVEAEQHELLATFQPAVSIKEREIVLVLDQVQDPGNLGNIIRAAAAFGVRDIYLLEGTVHAWQDKVLRSTMGGIFKVNIVENQQATTLFQQLKANNYTLLAAALAKENIFSFLQTYPQAKLKKLALIMGNEGNGVSQASLDAAHGILTIPMLENSESLNVASATAICLAELRFH</sequence>
<organism evidence="4 5">
    <name type="scientific">Amygdalobacter nucleatus</name>
    <dbReference type="NCBI Taxonomy" id="3029274"/>
    <lineage>
        <taxon>Bacteria</taxon>
        <taxon>Bacillati</taxon>
        <taxon>Bacillota</taxon>
        <taxon>Clostridia</taxon>
        <taxon>Eubacteriales</taxon>
        <taxon>Oscillospiraceae</taxon>
        <taxon>Amygdalobacter</taxon>
    </lineage>
</organism>
<dbReference type="Gene3D" id="3.40.1280.10">
    <property type="match status" value="1"/>
</dbReference>
<proteinExistence type="predicted"/>
<evidence type="ECO:0000313" key="5">
    <source>
        <dbReference type="Proteomes" id="UP000070080"/>
    </source>
</evidence>
<keyword evidence="1 4" id="KW-0489">Methyltransferase</keyword>
<dbReference type="PANTHER" id="PTHR43191:SF2">
    <property type="entry name" value="RRNA METHYLTRANSFERASE 3, MITOCHONDRIAL"/>
    <property type="match status" value="1"/>
</dbReference>
<dbReference type="CDD" id="cd18095">
    <property type="entry name" value="SpoU-like_rRNA-MTase"/>
    <property type="match status" value="1"/>
</dbReference>
<dbReference type="InterPro" id="IPR029028">
    <property type="entry name" value="Alpha/beta_knot_MTases"/>
</dbReference>
<dbReference type="GO" id="GO:0032259">
    <property type="term" value="P:methylation"/>
    <property type="evidence" value="ECO:0007669"/>
    <property type="project" value="UniProtKB-KW"/>
</dbReference>
<dbReference type="Proteomes" id="UP000070080">
    <property type="component" value="Unassembled WGS sequence"/>
</dbReference>
<evidence type="ECO:0000256" key="1">
    <source>
        <dbReference type="ARBA" id="ARBA00022603"/>
    </source>
</evidence>
<evidence type="ECO:0000259" key="3">
    <source>
        <dbReference type="Pfam" id="PF00588"/>
    </source>
</evidence>
<dbReference type="GO" id="GO:0008173">
    <property type="term" value="F:RNA methyltransferase activity"/>
    <property type="evidence" value="ECO:0007669"/>
    <property type="project" value="InterPro"/>
</dbReference>
<dbReference type="Pfam" id="PF00588">
    <property type="entry name" value="SpoU_methylase"/>
    <property type="match status" value="1"/>
</dbReference>
<dbReference type="PATRIC" id="fig|1497955.3.peg.961"/>
<dbReference type="EMBL" id="LSCV01000031">
    <property type="protein sequence ID" value="KXB40179.1"/>
    <property type="molecule type" value="Genomic_DNA"/>
</dbReference>
<gene>
    <name evidence="4" type="ORF">HMPREF1872_00990</name>
</gene>
<dbReference type="SUPFAM" id="SSF55315">
    <property type="entry name" value="L30e-like"/>
    <property type="match status" value="1"/>
</dbReference>